<name>A0A1W2LY92_9PSEU</name>
<dbReference type="Proteomes" id="UP000076660">
    <property type="component" value="Unassembled WGS sequence"/>
</dbReference>
<feature type="region of interest" description="Disordered" evidence="1">
    <location>
        <begin position="1"/>
        <end position="28"/>
    </location>
</feature>
<accession>A0A1W2LY92</accession>
<dbReference type="AlphaFoldDB" id="A0A1W2LY92"/>
<organism evidence="2 3">
    <name type="scientific">Amycolatopsis keratiniphila subsp. keratiniphila</name>
    <dbReference type="NCBI Taxonomy" id="227715"/>
    <lineage>
        <taxon>Bacteria</taxon>
        <taxon>Bacillati</taxon>
        <taxon>Actinomycetota</taxon>
        <taxon>Actinomycetes</taxon>
        <taxon>Pseudonocardiales</taxon>
        <taxon>Pseudonocardiaceae</taxon>
        <taxon>Amycolatopsis</taxon>
        <taxon>Amycolatopsis japonica group</taxon>
    </lineage>
</organism>
<reference evidence="2 3" key="1">
    <citation type="submission" date="2016-12" db="EMBL/GenBank/DDBJ databases">
        <title>Amycolatopsis keratiniphila subsp. keratiniphila genome sequencing and assembly.</title>
        <authorList>
            <person name="Mayilraj S."/>
            <person name="Kaur N."/>
        </authorList>
    </citation>
    <scope>NUCLEOTIDE SEQUENCE [LARGE SCALE GENOMIC DNA]</scope>
    <source>
        <strain evidence="2 3">DSM 44409</strain>
    </source>
</reference>
<gene>
    <name evidence="2" type="ORF">AVR91_0211685</name>
</gene>
<comment type="caution">
    <text evidence="2">The sequence shown here is derived from an EMBL/GenBank/DDBJ whole genome shotgun (WGS) entry which is preliminary data.</text>
</comment>
<evidence type="ECO:0000256" key="1">
    <source>
        <dbReference type="SAM" id="MobiDB-lite"/>
    </source>
</evidence>
<proteinExistence type="predicted"/>
<protein>
    <submittedName>
        <fullName evidence="2">Uncharacterized protein</fullName>
    </submittedName>
</protein>
<sequence length="60" mass="6319">MAMSVDQPGRGKDPQSRGDCLPAGSQPPVEIVERARGFDQDVQGVDHVGRLTSRASSAVV</sequence>
<evidence type="ECO:0000313" key="3">
    <source>
        <dbReference type="Proteomes" id="UP000076660"/>
    </source>
</evidence>
<dbReference type="EMBL" id="LQMT02000011">
    <property type="protein sequence ID" value="ONF72186.1"/>
    <property type="molecule type" value="Genomic_DNA"/>
</dbReference>
<evidence type="ECO:0000313" key="2">
    <source>
        <dbReference type="EMBL" id="ONF72186.1"/>
    </source>
</evidence>